<dbReference type="HOGENOM" id="CLU_029947_0_1_1"/>
<organism evidence="1 2">
    <name type="scientific">Talaromyces marneffei (strain ATCC 18224 / CBS 334.59 / QM 7333)</name>
    <name type="common">Penicillium marneffei</name>
    <dbReference type="NCBI Taxonomy" id="441960"/>
    <lineage>
        <taxon>Eukaryota</taxon>
        <taxon>Fungi</taxon>
        <taxon>Dikarya</taxon>
        <taxon>Ascomycota</taxon>
        <taxon>Pezizomycotina</taxon>
        <taxon>Eurotiomycetes</taxon>
        <taxon>Eurotiomycetidae</taxon>
        <taxon>Eurotiales</taxon>
        <taxon>Trichocomaceae</taxon>
        <taxon>Talaromyces</taxon>
        <taxon>Talaromyces sect. Talaromyces</taxon>
    </lineage>
</organism>
<dbReference type="AlphaFoldDB" id="B6QM64"/>
<keyword evidence="2" id="KW-1185">Reference proteome</keyword>
<dbReference type="STRING" id="441960.B6QM64"/>
<reference evidence="2" key="1">
    <citation type="journal article" date="2015" name="Genome Announc.">
        <title>Genome sequence of the AIDS-associated pathogen Penicillium marneffei (ATCC18224) and its near taxonomic relative Talaromyces stipitatus (ATCC10500).</title>
        <authorList>
            <person name="Nierman W.C."/>
            <person name="Fedorova-Abrams N.D."/>
            <person name="Andrianopoulos A."/>
        </authorList>
    </citation>
    <scope>NUCLEOTIDE SEQUENCE [LARGE SCALE GENOMIC DNA]</scope>
    <source>
        <strain evidence="2">ATCC 18224 / CBS 334.59 / QM 7333</strain>
    </source>
</reference>
<dbReference type="VEuPathDB" id="FungiDB:PMAA_059700"/>
<proteinExistence type="predicted"/>
<evidence type="ECO:0000313" key="1">
    <source>
        <dbReference type="EMBL" id="EEA22191.1"/>
    </source>
</evidence>
<dbReference type="Proteomes" id="UP000001294">
    <property type="component" value="Unassembled WGS sequence"/>
</dbReference>
<protein>
    <submittedName>
        <fullName evidence="1">Uncharacterized protein</fullName>
    </submittedName>
</protein>
<dbReference type="OrthoDB" id="5396681at2759"/>
<dbReference type="PhylomeDB" id="B6QM64"/>
<evidence type="ECO:0000313" key="2">
    <source>
        <dbReference type="Proteomes" id="UP000001294"/>
    </source>
</evidence>
<gene>
    <name evidence="1" type="ORF">PMAA_059700</name>
</gene>
<name>B6QM64_TALMQ</name>
<dbReference type="EMBL" id="DS995903">
    <property type="protein sequence ID" value="EEA22191.1"/>
    <property type="molecule type" value="Genomic_DNA"/>
</dbReference>
<sequence length="458" mass="52595">MVRHRRLPNVHDMCSYLQNKTDGQVDQCTRIISICQTYSWAALDVSEDTLQTILSHYIVAREFTTILGSFYFKTLGLEEGFISSPWKRIHQIYPDGRLTYGYIFKYPEIKCIDETTGAERWSIRQTGVYQRVGTTNRDKDSVFILLHPQYSSALQRSLEATLVHGDSIPITQSVGGHGDLMMITKKNASPLALHLYILGTYMYNWRAYMKNEEKLLIKTSYQALSIDITEDLPFDDLYESLSSLHNLETRLAPLRSIFPATKRILQLLIKLNNAYAHPDKVYINERLDNMEEMINSFDDNLQYLMSRVASICSLLSNTISLKNENTSNQVSNSMLKYNRFTVDDSATVRVITLVTLIYLPPTSVSVWLFQYGRIFFSPKRRRSTIEYANNSIYMAIFCGGDSSDGIYGGILVVEVEEAEASEREAGDTGFIVGLIRRTSSCMQTQDEKWIFTRFKLHW</sequence>
<accession>B6QM64</accession>